<feature type="transmembrane region" description="Helical" evidence="1">
    <location>
        <begin position="12"/>
        <end position="29"/>
    </location>
</feature>
<name>A0ABD0LU86_9CAEN</name>
<keyword evidence="1" id="KW-0812">Transmembrane</keyword>
<sequence>TDRNRDRARTKSLVVWTSYALVTGLTVIWDKRLKISATRAMSCLALGTSRGEHKQKTYMPPTGTAKKHTSWAFKLFPAPSLCLPTETRLQACVCSPTDVPATSGVASDAGDQTEGSAGDGGCAISVRPSSVCHYANSLATETNHTRVIATCCSDLLPTKDRTACERVTPDDGVDPRGLELSAREWKVSEGGRH</sequence>
<evidence type="ECO:0000313" key="3">
    <source>
        <dbReference type="Proteomes" id="UP001519460"/>
    </source>
</evidence>
<feature type="non-terminal residue" evidence="2">
    <location>
        <position position="1"/>
    </location>
</feature>
<reference evidence="2 3" key="1">
    <citation type="journal article" date="2023" name="Sci. Data">
        <title>Genome assembly of the Korean intertidal mud-creeper Batillaria attramentaria.</title>
        <authorList>
            <person name="Patra A.K."/>
            <person name="Ho P.T."/>
            <person name="Jun S."/>
            <person name="Lee S.J."/>
            <person name="Kim Y."/>
            <person name="Won Y.J."/>
        </authorList>
    </citation>
    <scope>NUCLEOTIDE SEQUENCE [LARGE SCALE GENOMIC DNA]</scope>
    <source>
        <strain evidence="2">Wonlab-2016</strain>
    </source>
</reference>
<dbReference type="EMBL" id="JACVVK020000022">
    <property type="protein sequence ID" value="KAK7503057.1"/>
    <property type="molecule type" value="Genomic_DNA"/>
</dbReference>
<keyword evidence="3" id="KW-1185">Reference proteome</keyword>
<accession>A0ABD0LU86</accession>
<dbReference type="Proteomes" id="UP001519460">
    <property type="component" value="Unassembled WGS sequence"/>
</dbReference>
<gene>
    <name evidence="2" type="ORF">BaRGS_00005683</name>
</gene>
<protein>
    <submittedName>
        <fullName evidence="2">Uncharacterized protein</fullName>
    </submittedName>
</protein>
<comment type="caution">
    <text evidence="2">The sequence shown here is derived from an EMBL/GenBank/DDBJ whole genome shotgun (WGS) entry which is preliminary data.</text>
</comment>
<keyword evidence="1" id="KW-1133">Transmembrane helix</keyword>
<proteinExistence type="predicted"/>
<dbReference type="AlphaFoldDB" id="A0ABD0LU86"/>
<keyword evidence="1" id="KW-0472">Membrane</keyword>
<evidence type="ECO:0000256" key="1">
    <source>
        <dbReference type="SAM" id="Phobius"/>
    </source>
</evidence>
<organism evidence="2 3">
    <name type="scientific">Batillaria attramentaria</name>
    <dbReference type="NCBI Taxonomy" id="370345"/>
    <lineage>
        <taxon>Eukaryota</taxon>
        <taxon>Metazoa</taxon>
        <taxon>Spiralia</taxon>
        <taxon>Lophotrochozoa</taxon>
        <taxon>Mollusca</taxon>
        <taxon>Gastropoda</taxon>
        <taxon>Caenogastropoda</taxon>
        <taxon>Sorbeoconcha</taxon>
        <taxon>Cerithioidea</taxon>
        <taxon>Batillariidae</taxon>
        <taxon>Batillaria</taxon>
    </lineage>
</organism>
<evidence type="ECO:0000313" key="2">
    <source>
        <dbReference type="EMBL" id="KAK7503057.1"/>
    </source>
</evidence>